<evidence type="ECO:0000256" key="1">
    <source>
        <dbReference type="SAM" id="Phobius"/>
    </source>
</evidence>
<organism evidence="2 3">
    <name type="scientific">Plantactinospora soyae</name>
    <dbReference type="NCBI Taxonomy" id="1544732"/>
    <lineage>
        <taxon>Bacteria</taxon>
        <taxon>Bacillati</taxon>
        <taxon>Actinomycetota</taxon>
        <taxon>Actinomycetes</taxon>
        <taxon>Micromonosporales</taxon>
        <taxon>Micromonosporaceae</taxon>
        <taxon>Plantactinospora</taxon>
    </lineage>
</organism>
<dbReference type="Proteomes" id="UP000649753">
    <property type="component" value="Unassembled WGS sequence"/>
</dbReference>
<name>A0A927LXN3_9ACTN</name>
<evidence type="ECO:0000313" key="2">
    <source>
        <dbReference type="EMBL" id="MBE1484428.1"/>
    </source>
</evidence>
<dbReference type="RefSeq" id="WP_192764797.1">
    <property type="nucleotide sequence ID" value="NZ_JADBEB010000001.1"/>
</dbReference>
<gene>
    <name evidence="2" type="ORF">H4W31_000066</name>
</gene>
<dbReference type="EMBL" id="JADBEB010000001">
    <property type="protein sequence ID" value="MBE1484428.1"/>
    <property type="molecule type" value="Genomic_DNA"/>
</dbReference>
<comment type="caution">
    <text evidence="2">The sequence shown here is derived from an EMBL/GenBank/DDBJ whole genome shotgun (WGS) entry which is preliminary data.</text>
</comment>
<keyword evidence="1" id="KW-0812">Transmembrane</keyword>
<accession>A0A927LXN3</accession>
<proteinExistence type="predicted"/>
<feature type="transmembrane region" description="Helical" evidence="1">
    <location>
        <begin position="42"/>
        <end position="63"/>
    </location>
</feature>
<keyword evidence="1" id="KW-1133">Transmembrane helix</keyword>
<evidence type="ECO:0000313" key="3">
    <source>
        <dbReference type="Proteomes" id="UP000649753"/>
    </source>
</evidence>
<sequence length="284" mass="29921">MSSIDEQVAARLHEVVDAEPGSAPPVQSMLLRGRRGRRRRRMVGVLTGSFAVLAVGALVATTVTQPATTSPSSVASAEVQSPQLTLVAAVAESEGISYKVKVTAGLKGDPVEVTTVGAFDPDTATGYLNSSSREGGNVYQERLANGVRFTGCSGCDDTWKQYPGEHDRLAYDRALSGAVGASADPQQLFAVLRESGAKITPAGAGSYHFEVSLKSKSSATISDIMIGDVTLNADKRIAKVAYERTTRHEKDGTTSTSTWAVNVELSEYGTAVEVAKPTRVVVVK</sequence>
<dbReference type="AlphaFoldDB" id="A0A927LXN3"/>
<reference evidence="2" key="1">
    <citation type="submission" date="2020-10" db="EMBL/GenBank/DDBJ databases">
        <title>Sequencing the genomes of 1000 actinobacteria strains.</title>
        <authorList>
            <person name="Klenk H.-P."/>
        </authorList>
    </citation>
    <scope>NUCLEOTIDE SEQUENCE</scope>
    <source>
        <strain evidence="2">DSM 46832</strain>
    </source>
</reference>
<protein>
    <submittedName>
        <fullName evidence="2">Uncharacterized protein</fullName>
    </submittedName>
</protein>
<keyword evidence="1" id="KW-0472">Membrane</keyword>
<keyword evidence="3" id="KW-1185">Reference proteome</keyword>